<sequence length="172" mass="18753">MEKVRPPRGLGRAPPRARSVCKFTRRSAISGDAARPTANGERDAICAVGNTARPDGCIRQATTKSPSDLHRHRWKQLKPSSWLVRVCVQNEKGRPGRAPSTCRPAPVPVSNPSGPYVPQDAARNTNAYTSALILFKLCFKVSNTSRVIHIGAFIRNAPICTIVRNLNSLLSC</sequence>
<dbReference type="Proteomes" id="UP000299102">
    <property type="component" value="Unassembled WGS sequence"/>
</dbReference>
<evidence type="ECO:0000313" key="2">
    <source>
        <dbReference type="Proteomes" id="UP000299102"/>
    </source>
</evidence>
<keyword evidence="2" id="KW-1185">Reference proteome</keyword>
<organism evidence="1 2">
    <name type="scientific">Eumeta variegata</name>
    <name type="common">Bagworm moth</name>
    <name type="synonym">Eumeta japonica</name>
    <dbReference type="NCBI Taxonomy" id="151549"/>
    <lineage>
        <taxon>Eukaryota</taxon>
        <taxon>Metazoa</taxon>
        <taxon>Ecdysozoa</taxon>
        <taxon>Arthropoda</taxon>
        <taxon>Hexapoda</taxon>
        <taxon>Insecta</taxon>
        <taxon>Pterygota</taxon>
        <taxon>Neoptera</taxon>
        <taxon>Endopterygota</taxon>
        <taxon>Lepidoptera</taxon>
        <taxon>Glossata</taxon>
        <taxon>Ditrysia</taxon>
        <taxon>Tineoidea</taxon>
        <taxon>Psychidae</taxon>
        <taxon>Oiketicinae</taxon>
        <taxon>Eumeta</taxon>
    </lineage>
</organism>
<name>A0A4C1YSB1_EUMVA</name>
<comment type="caution">
    <text evidence="1">The sequence shown here is derived from an EMBL/GenBank/DDBJ whole genome shotgun (WGS) entry which is preliminary data.</text>
</comment>
<accession>A0A4C1YSB1</accession>
<dbReference type="EMBL" id="BGZK01001322">
    <property type="protein sequence ID" value="GBP77225.1"/>
    <property type="molecule type" value="Genomic_DNA"/>
</dbReference>
<reference evidence="1 2" key="1">
    <citation type="journal article" date="2019" name="Commun. Biol.">
        <title>The bagworm genome reveals a unique fibroin gene that provides high tensile strength.</title>
        <authorList>
            <person name="Kono N."/>
            <person name="Nakamura H."/>
            <person name="Ohtoshi R."/>
            <person name="Tomita M."/>
            <person name="Numata K."/>
            <person name="Arakawa K."/>
        </authorList>
    </citation>
    <scope>NUCLEOTIDE SEQUENCE [LARGE SCALE GENOMIC DNA]</scope>
</reference>
<gene>
    <name evidence="1" type="ORF">EVAR_56961_1</name>
</gene>
<proteinExistence type="predicted"/>
<dbReference type="AlphaFoldDB" id="A0A4C1YSB1"/>
<evidence type="ECO:0000313" key="1">
    <source>
        <dbReference type="EMBL" id="GBP77225.1"/>
    </source>
</evidence>
<protein>
    <submittedName>
        <fullName evidence="1">Uncharacterized protein</fullName>
    </submittedName>
</protein>